<dbReference type="InterPro" id="IPR011032">
    <property type="entry name" value="GroES-like_sf"/>
</dbReference>
<dbReference type="Gene3D" id="3.40.50.720">
    <property type="entry name" value="NAD(P)-binding Rossmann-like Domain"/>
    <property type="match status" value="1"/>
</dbReference>
<dbReference type="InterPro" id="IPR036291">
    <property type="entry name" value="NAD(P)-bd_dom_sf"/>
</dbReference>
<dbReference type="Proteomes" id="UP000638263">
    <property type="component" value="Unassembled WGS sequence"/>
</dbReference>
<keyword evidence="9" id="KW-1185">Reference proteome</keyword>
<dbReference type="RefSeq" id="WP_062997561.1">
    <property type="nucleotide sequence ID" value="NZ_BMMH01000005.1"/>
</dbReference>
<dbReference type="InterPro" id="IPR020843">
    <property type="entry name" value="ER"/>
</dbReference>
<evidence type="ECO:0000256" key="4">
    <source>
        <dbReference type="ARBA" id="ARBA00022833"/>
    </source>
</evidence>
<proteinExistence type="inferred from homology"/>
<dbReference type="Pfam" id="PF08240">
    <property type="entry name" value="ADH_N"/>
    <property type="match status" value="1"/>
</dbReference>
<dbReference type="InterPro" id="IPR013154">
    <property type="entry name" value="ADH-like_N"/>
</dbReference>
<organism evidence="8 9">
    <name type="scientific">Nocardia jinanensis</name>
    <dbReference type="NCBI Taxonomy" id="382504"/>
    <lineage>
        <taxon>Bacteria</taxon>
        <taxon>Bacillati</taxon>
        <taxon>Actinomycetota</taxon>
        <taxon>Actinomycetes</taxon>
        <taxon>Mycobacteriales</taxon>
        <taxon>Nocardiaceae</taxon>
        <taxon>Nocardia</taxon>
    </lineage>
</organism>
<dbReference type="SUPFAM" id="SSF50129">
    <property type="entry name" value="GroES-like"/>
    <property type="match status" value="1"/>
</dbReference>
<evidence type="ECO:0000313" key="8">
    <source>
        <dbReference type="EMBL" id="GGL13533.1"/>
    </source>
</evidence>
<evidence type="ECO:0000256" key="1">
    <source>
        <dbReference type="ARBA" id="ARBA00001947"/>
    </source>
</evidence>
<dbReference type="EMBL" id="BMMH01000005">
    <property type="protein sequence ID" value="GGL13533.1"/>
    <property type="molecule type" value="Genomic_DNA"/>
</dbReference>
<reference evidence="8" key="1">
    <citation type="journal article" date="2014" name="Int. J. Syst. Evol. Microbiol.">
        <title>Complete genome sequence of Corynebacterium casei LMG S-19264T (=DSM 44701T), isolated from a smear-ripened cheese.</title>
        <authorList>
            <consortium name="US DOE Joint Genome Institute (JGI-PGF)"/>
            <person name="Walter F."/>
            <person name="Albersmeier A."/>
            <person name="Kalinowski J."/>
            <person name="Ruckert C."/>
        </authorList>
    </citation>
    <scope>NUCLEOTIDE SEQUENCE</scope>
    <source>
        <strain evidence="8">CGMCC 4.3508</strain>
    </source>
</reference>
<dbReference type="InterPro" id="IPR013149">
    <property type="entry name" value="ADH-like_C"/>
</dbReference>
<evidence type="ECO:0000313" key="9">
    <source>
        <dbReference type="Proteomes" id="UP000638263"/>
    </source>
</evidence>
<comment type="similarity">
    <text evidence="2 6">Belongs to the zinc-containing alcohol dehydrogenase family.</text>
</comment>
<keyword evidence="4 6" id="KW-0862">Zinc</keyword>
<reference evidence="8" key="2">
    <citation type="submission" date="2020-09" db="EMBL/GenBank/DDBJ databases">
        <authorList>
            <person name="Sun Q."/>
            <person name="Zhou Y."/>
        </authorList>
    </citation>
    <scope>NUCLEOTIDE SEQUENCE</scope>
    <source>
        <strain evidence="8">CGMCC 4.3508</strain>
    </source>
</reference>
<comment type="caution">
    <text evidence="8">The sequence shown here is derived from an EMBL/GenBank/DDBJ whole genome shotgun (WGS) entry which is preliminary data.</text>
</comment>
<accession>A0A917RMC8</accession>
<dbReference type="Gene3D" id="3.90.180.10">
    <property type="entry name" value="Medium-chain alcohol dehydrogenases, catalytic domain"/>
    <property type="match status" value="1"/>
</dbReference>
<dbReference type="InterPro" id="IPR002328">
    <property type="entry name" value="ADH_Zn_CS"/>
</dbReference>
<gene>
    <name evidence="8" type="ORF">GCM10011588_29940</name>
</gene>
<evidence type="ECO:0000256" key="2">
    <source>
        <dbReference type="ARBA" id="ARBA00008072"/>
    </source>
</evidence>
<dbReference type="GO" id="GO:0034079">
    <property type="term" value="P:butanediol biosynthetic process"/>
    <property type="evidence" value="ECO:0007669"/>
    <property type="project" value="TreeGrafter"/>
</dbReference>
<dbReference type="GO" id="GO:0000721">
    <property type="term" value="F:(R,R)-butanediol dehydrogenase activity"/>
    <property type="evidence" value="ECO:0007669"/>
    <property type="project" value="TreeGrafter"/>
</dbReference>
<dbReference type="SMART" id="SM00829">
    <property type="entry name" value="PKS_ER"/>
    <property type="match status" value="1"/>
</dbReference>
<evidence type="ECO:0000256" key="3">
    <source>
        <dbReference type="ARBA" id="ARBA00022723"/>
    </source>
</evidence>
<keyword evidence="3 6" id="KW-0479">Metal-binding</keyword>
<dbReference type="GO" id="GO:0005737">
    <property type="term" value="C:cytoplasm"/>
    <property type="evidence" value="ECO:0007669"/>
    <property type="project" value="TreeGrafter"/>
</dbReference>
<evidence type="ECO:0000256" key="6">
    <source>
        <dbReference type="RuleBase" id="RU361277"/>
    </source>
</evidence>
<dbReference type="PANTHER" id="PTHR43161">
    <property type="entry name" value="SORBITOL DEHYDROGENASE"/>
    <property type="match status" value="1"/>
</dbReference>
<sequence length="355" mass="37014">MRALRLHGPRDARLEEIPEPELRPGTVKVHVEWAGICGSDLGLYESAPIPADYANPIMGETGPHTLGHEFSGYVTAVAEDVTGVAVGDLVAVQPNFADGTCAECLAGRPNLCDNFAFIGINGWGGGFSDTVVVPADHALVLPAGFSAETAALIEPLAVAWHAVELAGVNQRSTALVVGAGPIGLSLVLALRAHGVETVFVTELSASRKELALRLGADRIIDPREEEVVGAVRAATGGRGVDVAFDASGVGKATLQPAIDALAAAGTAVVVANFHGDVPLDVVPFLTREKVLTGSFAYTAADFREVRDAVVDGRIRPDALISSRVSLTHALDRGIEHLLADGRATEVKILVTPREI</sequence>
<dbReference type="Pfam" id="PF00107">
    <property type="entry name" value="ADH_zinc_N"/>
    <property type="match status" value="1"/>
</dbReference>
<protein>
    <submittedName>
        <fullName evidence="8">(R,R)-butanediol dehydrogenase</fullName>
    </submittedName>
</protein>
<dbReference type="PANTHER" id="PTHR43161:SF23">
    <property type="entry name" value="(R,R)-BUTANEDIOL DEHYDROGENASE-RELATED"/>
    <property type="match status" value="1"/>
</dbReference>
<dbReference type="PROSITE" id="PS00059">
    <property type="entry name" value="ADH_ZINC"/>
    <property type="match status" value="1"/>
</dbReference>
<evidence type="ECO:0000259" key="7">
    <source>
        <dbReference type="SMART" id="SM00829"/>
    </source>
</evidence>
<dbReference type="SUPFAM" id="SSF51735">
    <property type="entry name" value="NAD(P)-binding Rossmann-fold domains"/>
    <property type="match status" value="1"/>
</dbReference>
<dbReference type="CDD" id="cd08233">
    <property type="entry name" value="butanediol_DH_like"/>
    <property type="match status" value="1"/>
</dbReference>
<keyword evidence="5" id="KW-0560">Oxidoreductase</keyword>
<name>A0A917RMC8_9NOCA</name>
<feature type="domain" description="Enoyl reductase (ER)" evidence="7">
    <location>
        <begin position="8"/>
        <end position="350"/>
    </location>
</feature>
<evidence type="ECO:0000256" key="5">
    <source>
        <dbReference type="ARBA" id="ARBA00023002"/>
    </source>
</evidence>
<dbReference type="GO" id="GO:0008270">
    <property type="term" value="F:zinc ion binding"/>
    <property type="evidence" value="ECO:0007669"/>
    <property type="project" value="InterPro"/>
</dbReference>
<comment type="cofactor">
    <cofactor evidence="1 6">
        <name>Zn(2+)</name>
        <dbReference type="ChEBI" id="CHEBI:29105"/>
    </cofactor>
</comment>
<dbReference type="AlphaFoldDB" id="A0A917RMC8"/>